<dbReference type="Gene3D" id="3.40.50.1820">
    <property type="entry name" value="alpha/beta hydrolase"/>
    <property type="match status" value="1"/>
</dbReference>
<reference evidence="5 6" key="1">
    <citation type="submission" date="2020-08" db="EMBL/GenBank/DDBJ databases">
        <title>Genomic Encyclopedia of Type Strains, Phase IV (KMG-V): Genome sequencing to study the core and pangenomes of soil and plant-associated prokaryotes.</title>
        <authorList>
            <person name="Whitman W."/>
        </authorList>
    </citation>
    <scope>NUCLEOTIDE SEQUENCE [LARGE SCALE GENOMIC DNA]</scope>
    <source>
        <strain evidence="3 5">ANJLi2</strain>
        <strain evidence="4 6">MP601</strain>
    </source>
</reference>
<keyword evidence="5" id="KW-1185">Reference proteome</keyword>
<dbReference type="PANTHER" id="PTHR43039">
    <property type="entry name" value="ESTERASE-RELATED"/>
    <property type="match status" value="1"/>
</dbReference>
<dbReference type="InterPro" id="IPR029058">
    <property type="entry name" value="AB_hydrolase_fold"/>
</dbReference>
<gene>
    <name evidence="4" type="ORF">HDF22_000188</name>
    <name evidence="3" type="ORF">HDF23_000323</name>
</gene>
<feature type="domain" description="AB hydrolase-1" evidence="2">
    <location>
        <begin position="17"/>
        <end position="254"/>
    </location>
</feature>
<evidence type="ECO:0000313" key="4">
    <source>
        <dbReference type="EMBL" id="MBB6126087.1"/>
    </source>
</evidence>
<dbReference type="AlphaFoldDB" id="A0A841J5M0"/>
<dbReference type="PRINTS" id="PR00111">
    <property type="entry name" value="ABHYDROLASE"/>
</dbReference>
<comment type="caution">
    <text evidence="4">The sequence shown here is derived from an EMBL/GenBank/DDBJ whole genome shotgun (WGS) entry which is preliminary data.</text>
</comment>
<sequence>MVKRNNVKVIGKGDQVILFAHGFGCDQQSWKYIVDAFTDDYRVVLFDYVGSGKSDLNQYDSVKYGNLNGYAEDVLDICEALELKDIIFVGHSVSSMIGLLAAIKEPTYFQKLVFIGPSPRYLNDADYTGGFERTDLESLFEFMDSNYLGWSSALAPAIMGNPDRPELGEFLTDSFCSNDPVIAREFAKVTFFSDNRADLSKLRIKSLTLQCSDDIIAPLQVGNYVNKHISNNSLFIMRATGHCPHISEPEETIRAIKAFI</sequence>
<dbReference type="Proteomes" id="UP000541583">
    <property type="component" value="Unassembled WGS sequence"/>
</dbReference>
<proteinExistence type="inferred from homology"/>
<evidence type="ECO:0000313" key="3">
    <source>
        <dbReference type="EMBL" id="MBB6107593.1"/>
    </source>
</evidence>
<name>A0A841J5M0_9SPHI</name>
<evidence type="ECO:0000256" key="1">
    <source>
        <dbReference type="ARBA" id="ARBA00008645"/>
    </source>
</evidence>
<dbReference type="Proteomes" id="UP000548326">
    <property type="component" value="Unassembled WGS sequence"/>
</dbReference>
<evidence type="ECO:0000259" key="2">
    <source>
        <dbReference type="Pfam" id="PF12697"/>
    </source>
</evidence>
<dbReference type="EMBL" id="JACHCA010000001">
    <property type="protein sequence ID" value="MBB6126087.1"/>
    <property type="molecule type" value="Genomic_DNA"/>
</dbReference>
<accession>A0A841J5M0</accession>
<dbReference type="InterPro" id="IPR000073">
    <property type="entry name" value="AB_hydrolase_1"/>
</dbReference>
<dbReference type="Pfam" id="PF12697">
    <property type="entry name" value="Abhydrolase_6"/>
    <property type="match status" value="1"/>
</dbReference>
<dbReference type="RefSeq" id="WP_245834603.1">
    <property type="nucleotide sequence ID" value="NZ_FTMG01000001.1"/>
</dbReference>
<protein>
    <submittedName>
        <fullName evidence="4">Sigma-B regulation protein RsbQ</fullName>
    </submittedName>
</protein>
<dbReference type="EMBL" id="JACHCB010000001">
    <property type="protein sequence ID" value="MBB6107593.1"/>
    <property type="molecule type" value="Genomic_DNA"/>
</dbReference>
<dbReference type="SUPFAM" id="SSF53474">
    <property type="entry name" value="alpha/beta-Hydrolases"/>
    <property type="match status" value="1"/>
</dbReference>
<comment type="similarity">
    <text evidence="1">Belongs to the AB hydrolase superfamily.</text>
</comment>
<evidence type="ECO:0000313" key="6">
    <source>
        <dbReference type="Proteomes" id="UP000548326"/>
    </source>
</evidence>
<evidence type="ECO:0000313" key="5">
    <source>
        <dbReference type="Proteomes" id="UP000541583"/>
    </source>
</evidence>
<organism evidence="4 6">
    <name type="scientific">Mucilaginibacter lappiensis</name>
    <dbReference type="NCBI Taxonomy" id="354630"/>
    <lineage>
        <taxon>Bacteria</taxon>
        <taxon>Pseudomonadati</taxon>
        <taxon>Bacteroidota</taxon>
        <taxon>Sphingobacteriia</taxon>
        <taxon>Sphingobacteriales</taxon>
        <taxon>Sphingobacteriaceae</taxon>
        <taxon>Mucilaginibacter</taxon>
    </lineage>
</organism>